<dbReference type="EMBL" id="AZBU02000001">
    <property type="protein sequence ID" value="TMS32263.1"/>
    <property type="molecule type" value="Genomic_DNA"/>
</dbReference>
<gene>
    <name evidence="2" type="ORF">L596_000129</name>
</gene>
<dbReference type="AlphaFoldDB" id="A0A4V6I708"/>
<name>A0A4V6I708_STECR</name>
<proteinExistence type="predicted"/>
<protein>
    <submittedName>
        <fullName evidence="2">Uncharacterized protein</fullName>
    </submittedName>
</protein>
<evidence type="ECO:0000256" key="1">
    <source>
        <dbReference type="SAM" id="MobiDB-lite"/>
    </source>
</evidence>
<comment type="caution">
    <text evidence="2">The sequence shown here is derived from an EMBL/GenBank/DDBJ whole genome shotgun (WGS) entry which is preliminary data.</text>
</comment>
<keyword evidence="3" id="KW-1185">Reference proteome</keyword>
<evidence type="ECO:0000313" key="2">
    <source>
        <dbReference type="EMBL" id="TMS32263.1"/>
    </source>
</evidence>
<dbReference type="Proteomes" id="UP000298663">
    <property type="component" value="Chromosome X"/>
</dbReference>
<reference evidence="2 3" key="2">
    <citation type="journal article" date="2019" name="G3 (Bethesda)">
        <title>Hybrid Assembly of the Genome of the Entomopathogenic Nematode Steinernema carpocapsae Identifies the X-Chromosome.</title>
        <authorList>
            <person name="Serra L."/>
            <person name="Macchietto M."/>
            <person name="Macias-Munoz A."/>
            <person name="McGill C.J."/>
            <person name="Rodriguez I.M."/>
            <person name="Rodriguez B."/>
            <person name="Murad R."/>
            <person name="Mortazavi A."/>
        </authorList>
    </citation>
    <scope>NUCLEOTIDE SEQUENCE [LARGE SCALE GENOMIC DNA]</scope>
    <source>
        <strain evidence="2 3">ALL</strain>
    </source>
</reference>
<reference evidence="2 3" key="1">
    <citation type="journal article" date="2015" name="Genome Biol.">
        <title>Comparative genomics of Steinernema reveals deeply conserved gene regulatory networks.</title>
        <authorList>
            <person name="Dillman A.R."/>
            <person name="Macchietto M."/>
            <person name="Porter C.F."/>
            <person name="Rogers A."/>
            <person name="Williams B."/>
            <person name="Antoshechkin I."/>
            <person name="Lee M.M."/>
            <person name="Goodwin Z."/>
            <person name="Lu X."/>
            <person name="Lewis E.E."/>
            <person name="Goodrich-Blair H."/>
            <person name="Stock S.P."/>
            <person name="Adams B.J."/>
            <person name="Sternberg P.W."/>
            <person name="Mortazavi A."/>
        </authorList>
    </citation>
    <scope>NUCLEOTIDE SEQUENCE [LARGE SCALE GENOMIC DNA]</scope>
    <source>
        <strain evidence="2 3">ALL</strain>
    </source>
</reference>
<accession>A0A4V6I708</accession>
<feature type="region of interest" description="Disordered" evidence="1">
    <location>
        <begin position="1"/>
        <end position="47"/>
    </location>
</feature>
<dbReference type="EMBL" id="CM016762">
    <property type="protein sequence ID" value="TMS32263.1"/>
    <property type="molecule type" value="Genomic_DNA"/>
</dbReference>
<organism evidence="2 3">
    <name type="scientific">Steinernema carpocapsae</name>
    <name type="common">Entomopathogenic nematode</name>
    <dbReference type="NCBI Taxonomy" id="34508"/>
    <lineage>
        <taxon>Eukaryota</taxon>
        <taxon>Metazoa</taxon>
        <taxon>Ecdysozoa</taxon>
        <taxon>Nematoda</taxon>
        <taxon>Chromadorea</taxon>
        <taxon>Rhabditida</taxon>
        <taxon>Tylenchina</taxon>
        <taxon>Panagrolaimomorpha</taxon>
        <taxon>Strongyloidoidea</taxon>
        <taxon>Steinernematidae</taxon>
        <taxon>Steinernema</taxon>
    </lineage>
</organism>
<sequence length="98" mass="10949">MFRDGNLGQNGSLSDGRSEPMVRVKKGPICGQNGDRNAARQSGCERRNRYNATITQTENVGKPDNPSIQTATKIRKVTKMRLQWIHDHSPIQKMSVAI</sequence>
<evidence type="ECO:0000313" key="3">
    <source>
        <dbReference type="Proteomes" id="UP000298663"/>
    </source>
</evidence>